<sequence>MPPRLSKRQQREQAELDDLAASAAANTDLGDDGERASSGEEDEVRQGKHDDDTGTAAIANSGALRRTTAGFAALDLGDGDDDPDDDDANDEPSTAIAAGTTAQKKGKNKKKKKKSKPSAAATSSTTGMNDTDDSTGPATPTAKASTPNKASTKKKNGAKSATGTPKGKQDDLDEIDRALAELASKGGPSLAAIQAQQQSSQLDKQFETIKGVFSFDTKLLDGDAELRKFFGSKIASSRCDCKWRIQHTAAAPRSQHHARFANNPHHSTSIKRTASYLANPEAGWLPAAGVLKLETYVGSEAENDRSGDWWTYVHTPEYKIAQMGFLEVLQQADGNRLYSILQSQPYHIDTHLQLAEMLNQQGDLTGSSQHLARALYAMSAPLPPSFTSGSFRLSYSRIENRAFFIALARNVAIQTKRGTWRTATEWAKIALGCSGGMDPMGMLCFLDFLAPKSGQNEWLLSLLEELPKVYPNQPECQVDLYPGLAYAKALCLRQLHPKETSSDSVATKALASAILRFPAVVPLLLSTLGGNVPPALISHPRAQISGSYTTDPSYLTSLLASLYAHRSSPLWKDPSLLSWLTSTASSIVSSLNDPSNPEVVFGEKAWSAQHAWKTNQAPDGIIRALYLADVPSLRPYLPPSVTSNGEAMYSYDPLPPKGPNVTYYSDDYFQVLHSTSVGKRIRQQNATRAQAQRGGAAARGFAAQLAALLGIGQAGGAIDMNDELRRELMDELAMLQGVGEGGQAALPGRFPGFGEDTDDDDD</sequence>
<feature type="compositionally biased region" description="Basic residues" evidence="1">
    <location>
        <begin position="104"/>
        <end position="116"/>
    </location>
</feature>
<accession>A0A2X0MUM2</accession>
<dbReference type="InterPro" id="IPR006994">
    <property type="entry name" value="TCF25/Rqc1"/>
</dbReference>
<dbReference type="GO" id="GO:1990116">
    <property type="term" value="P:ribosome-associated ubiquitin-dependent protein catabolic process"/>
    <property type="evidence" value="ECO:0007669"/>
    <property type="project" value="TreeGrafter"/>
</dbReference>
<feature type="compositionally biased region" description="Low complexity" evidence="1">
    <location>
        <begin position="117"/>
        <end position="127"/>
    </location>
</feature>
<dbReference type="EMBL" id="FMWP01000125">
    <property type="protein sequence ID" value="SDA02394.1"/>
    <property type="molecule type" value="Genomic_DNA"/>
</dbReference>
<evidence type="ECO:0000313" key="3">
    <source>
        <dbReference type="Proteomes" id="UP000249723"/>
    </source>
</evidence>
<dbReference type="STRING" id="289078.A0A2X0MUM2"/>
<protein>
    <submittedName>
        <fullName evidence="2">BZ3500_MvSof-1268-A1-R1_Chr7-3g09676 protein</fullName>
    </submittedName>
</protein>
<dbReference type="GO" id="GO:0072344">
    <property type="term" value="P:rescue of stalled ribosome"/>
    <property type="evidence" value="ECO:0007669"/>
    <property type="project" value="TreeGrafter"/>
</dbReference>
<feature type="compositionally biased region" description="Low complexity" evidence="1">
    <location>
        <begin position="94"/>
        <end position="103"/>
    </location>
</feature>
<feature type="region of interest" description="Disordered" evidence="1">
    <location>
        <begin position="740"/>
        <end position="762"/>
    </location>
</feature>
<reference evidence="3" key="1">
    <citation type="submission" date="2016-10" db="EMBL/GenBank/DDBJ databases">
        <authorList>
            <person name="Jeantristanb JTB J.-T."/>
            <person name="Ricardo R."/>
        </authorList>
    </citation>
    <scope>NUCLEOTIDE SEQUENCE [LARGE SCALE GENOMIC DNA]</scope>
</reference>
<dbReference type="Pfam" id="PF04910">
    <property type="entry name" value="Tcf25"/>
    <property type="match status" value="1"/>
</dbReference>
<dbReference type="Proteomes" id="UP000249723">
    <property type="component" value="Unassembled WGS sequence"/>
</dbReference>
<gene>
    <name evidence="2" type="ORF">BZ3500_MVSOF-1268-A1-R1_CHR7-3G09676</name>
</gene>
<feature type="compositionally biased region" description="Acidic residues" evidence="1">
    <location>
        <begin position="77"/>
        <end position="90"/>
    </location>
</feature>
<feature type="region of interest" description="Disordered" evidence="1">
    <location>
        <begin position="1"/>
        <end position="172"/>
    </location>
</feature>
<dbReference type="PANTHER" id="PTHR22684:SF0">
    <property type="entry name" value="RIBOSOME QUALITY CONTROL COMPLEX SUBUNIT TCF25"/>
    <property type="match status" value="1"/>
</dbReference>
<evidence type="ECO:0000256" key="1">
    <source>
        <dbReference type="SAM" id="MobiDB-lite"/>
    </source>
</evidence>
<feature type="compositionally biased region" description="Polar residues" evidence="1">
    <location>
        <begin position="134"/>
        <end position="150"/>
    </location>
</feature>
<feature type="compositionally biased region" description="Basic and acidic residues" evidence="1">
    <location>
        <begin position="32"/>
        <end position="52"/>
    </location>
</feature>
<dbReference type="GO" id="GO:1990112">
    <property type="term" value="C:RQC complex"/>
    <property type="evidence" value="ECO:0007669"/>
    <property type="project" value="TreeGrafter"/>
</dbReference>
<keyword evidence="3" id="KW-1185">Reference proteome</keyword>
<organism evidence="2 3">
    <name type="scientific">Microbotryum saponariae</name>
    <dbReference type="NCBI Taxonomy" id="289078"/>
    <lineage>
        <taxon>Eukaryota</taxon>
        <taxon>Fungi</taxon>
        <taxon>Dikarya</taxon>
        <taxon>Basidiomycota</taxon>
        <taxon>Pucciniomycotina</taxon>
        <taxon>Microbotryomycetes</taxon>
        <taxon>Microbotryales</taxon>
        <taxon>Microbotryaceae</taxon>
        <taxon>Microbotryum</taxon>
    </lineage>
</organism>
<proteinExistence type="predicted"/>
<feature type="compositionally biased region" description="Low complexity" evidence="1">
    <location>
        <begin position="19"/>
        <end position="28"/>
    </location>
</feature>
<dbReference type="PANTHER" id="PTHR22684">
    <property type="entry name" value="NULP1-RELATED"/>
    <property type="match status" value="1"/>
</dbReference>
<name>A0A2X0MUM2_9BASI</name>
<dbReference type="OrthoDB" id="205993at2759"/>
<evidence type="ECO:0000313" key="2">
    <source>
        <dbReference type="EMBL" id="SDA02394.1"/>
    </source>
</evidence>
<dbReference type="AlphaFoldDB" id="A0A2X0MUM2"/>